<dbReference type="AlphaFoldDB" id="X1RDY1"/>
<gene>
    <name evidence="1" type="ORF">S12H4_20870</name>
</gene>
<feature type="non-terminal residue" evidence="1">
    <location>
        <position position="72"/>
    </location>
</feature>
<protein>
    <submittedName>
        <fullName evidence="1">Uncharacterized protein</fullName>
    </submittedName>
</protein>
<comment type="caution">
    <text evidence="1">The sequence shown here is derived from an EMBL/GenBank/DDBJ whole genome shotgun (WGS) entry which is preliminary data.</text>
</comment>
<proteinExistence type="predicted"/>
<dbReference type="EMBL" id="BARW01010643">
    <property type="protein sequence ID" value="GAI78793.1"/>
    <property type="molecule type" value="Genomic_DNA"/>
</dbReference>
<accession>X1RDY1</accession>
<name>X1RDY1_9ZZZZ</name>
<organism evidence="1">
    <name type="scientific">marine sediment metagenome</name>
    <dbReference type="NCBI Taxonomy" id="412755"/>
    <lineage>
        <taxon>unclassified sequences</taxon>
        <taxon>metagenomes</taxon>
        <taxon>ecological metagenomes</taxon>
    </lineage>
</organism>
<evidence type="ECO:0000313" key="1">
    <source>
        <dbReference type="EMBL" id="GAI78793.1"/>
    </source>
</evidence>
<sequence length="72" mass="8067">MTGAKDTVQHIHVKVPQEHIENNGSLPYDYRDALVTAWKVTTESYVRIFEQLCELTGPDPASGREAEDSYTG</sequence>
<reference evidence="1" key="1">
    <citation type="journal article" date="2014" name="Front. Microbiol.">
        <title>High frequency of phylogenetically diverse reductive dehalogenase-homologous genes in deep subseafloor sedimentary metagenomes.</title>
        <authorList>
            <person name="Kawai M."/>
            <person name="Futagami T."/>
            <person name="Toyoda A."/>
            <person name="Takaki Y."/>
            <person name="Nishi S."/>
            <person name="Hori S."/>
            <person name="Arai W."/>
            <person name="Tsubouchi T."/>
            <person name="Morono Y."/>
            <person name="Uchiyama I."/>
            <person name="Ito T."/>
            <person name="Fujiyama A."/>
            <person name="Inagaki F."/>
            <person name="Takami H."/>
        </authorList>
    </citation>
    <scope>NUCLEOTIDE SEQUENCE</scope>
    <source>
        <strain evidence="1">Expedition CK06-06</strain>
    </source>
</reference>